<dbReference type="CDD" id="cd03784">
    <property type="entry name" value="GT1_Gtf-like"/>
    <property type="match status" value="1"/>
</dbReference>
<dbReference type="InterPro" id="IPR002213">
    <property type="entry name" value="UDP_glucos_trans"/>
</dbReference>
<dbReference type="EMBL" id="JAMYWD010000008">
    <property type="protein sequence ID" value="KAJ4963152.1"/>
    <property type="molecule type" value="Genomic_DNA"/>
</dbReference>
<dbReference type="GO" id="GO:0035251">
    <property type="term" value="F:UDP-glucosyltransferase activity"/>
    <property type="evidence" value="ECO:0007669"/>
    <property type="project" value="InterPro"/>
</dbReference>
<name>A0A9Q0K535_9MAGN</name>
<proteinExistence type="predicted"/>
<accession>A0A9Q0K535</accession>
<dbReference type="OrthoDB" id="5835829at2759"/>
<dbReference type="FunFam" id="3.40.50.2000:FF:000095">
    <property type="entry name" value="Glycosyltransferase"/>
    <property type="match status" value="1"/>
</dbReference>
<reference evidence="2" key="1">
    <citation type="journal article" date="2023" name="Plant J.">
        <title>The genome of the king protea, Protea cynaroides.</title>
        <authorList>
            <person name="Chang J."/>
            <person name="Duong T.A."/>
            <person name="Schoeman C."/>
            <person name="Ma X."/>
            <person name="Roodt D."/>
            <person name="Barker N."/>
            <person name="Li Z."/>
            <person name="Van de Peer Y."/>
            <person name="Mizrachi E."/>
        </authorList>
    </citation>
    <scope>NUCLEOTIDE SEQUENCE</scope>
    <source>
        <tissue evidence="2">Young leaves</tissue>
    </source>
</reference>
<dbReference type="PANTHER" id="PTHR48048:SF20">
    <property type="entry name" value="GLYCOSYLTRANSFERASE"/>
    <property type="match status" value="1"/>
</dbReference>
<dbReference type="AlphaFoldDB" id="A0A9Q0K535"/>
<evidence type="ECO:0000256" key="1">
    <source>
        <dbReference type="ARBA" id="ARBA00022679"/>
    </source>
</evidence>
<dbReference type="PANTHER" id="PTHR48048">
    <property type="entry name" value="GLYCOSYLTRANSFERASE"/>
    <property type="match status" value="1"/>
</dbReference>
<evidence type="ECO:0000313" key="3">
    <source>
        <dbReference type="Proteomes" id="UP001141806"/>
    </source>
</evidence>
<sequence>MQDTIVLYPSPGMGHIVPMVELGKLLCRHHDHHLSVTVLLTTSPHEPSSTTSYTTQVTRTTPSVTFHHLPPLSTPQDTSPTRSRAAMAFEFIHLNTPNVLNALQSISTTSTIKAFVIDLFCTSAFHVTSDLNIPTYYFFTSGAAILASYLYLPTIHNQTTQSFKDLNKTYLHFPGLPPIQAYDMPESLLDRDDPSYHDFIYCNAHLPKSRGIITNTFEALEPKAIKVIAEGACVPDIPTPPVYYIGPLVADAEVGGPVECLSWLDAQPSRSVVFMCFGSRGTFSASQVKEIATGLERSGQRFLWVVRNPPLTDEEVKTKSSSRHEDPDLEALLPEGFLSRTKGRKQYLNRTVLVEDMKLAMPMEAAEDGFVSAGEVEKRVRALMDSEEGRELRERSWKMREEAIAAWEEGGTSSVATTKLAESWNMI</sequence>
<gene>
    <name evidence="2" type="ORF">NE237_023091</name>
</gene>
<protein>
    <submittedName>
        <fullName evidence="2">Uncharacterized protein</fullName>
    </submittedName>
</protein>
<dbReference type="Gene3D" id="3.40.50.2000">
    <property type="entry name" value="Glycogen Phosphorylase B"/>
    <property type="match status" value="3"/>
</dbReference>
<keyword evidence="1" id="KW-0808">Transferase</keyword>
<organism evidence="2 3">
    <name type="scientific">Protea cynaroides</name>
    <dbReference type="NCBI Taxonomy" id="273540"/>
    <lineage>
        <taxon>Eukaryota</taxon>
        <taxon>Viridiplantae</taxon>
        <taxon>Streptophyta</taxon>
        <taxon>Embryophyta</taxon>
        <taxon>Tracheophyta</taxon>
        <taxon>Spermatophyta</taxon>
        <taxon>Magnoliopsida</taxon>
        <taxon>Proteales</taxon>
        <taxon>Proteaceae</taxon>
        <taxon>Protea</taxon>
    </lineage>
</organism>
<evidence type="ECO:0000313" key="2">
    <source>
        <dbReference type="EMBL" id="KAJ4963152.1"/>
    </source>
</evidence>
<dbReference type="InterPro" id="IPR050481">
    <property type="entry name" value="UDP-glycosyltransf_plant"/>
</dbReference>
<comment type="caution">
    <text evidence="2">The sequence shown here is derived from an EMBL/GenBank/DDBJ whole genome shotgun (WGS) entry which is preliminary data.</text>
</comment>
<dbReference type="Proteomes" id="UP001141806">
    <property type="component" value="Unassembled WGS sequence"/>
</dbReference>
<dbReference type="SUPFAM" id="SSF53756">
    <property type="entry name" value="UDP-Glycosyltransferase/glycogen phosphorylase"/>
    <property type="match status" value="1"/>
</dbReference>
<keyword evidence="3" id="KW-1185">Reference proteome</keyword>